<organism evidence="2 3">
    <name type="scientific">Natranaeroarchaeum sulfidigenes</name>
    <dbReference type="NCBI Taxonomy" id="2784880"/>
    <lineage>
        <taxon>Archaea</taxon>
        <taxon>Methanobacteriati</taxon>
        <taxon>Methanobacteriota</taxon>
        <taxon>Stenosarchaea group</taxon>
        <taxon>Halobacteria</taxon>
        <taxon>Halobacteriales</taxon>
        <taxon>Natronoarchaeaceae</taxon>
        <taxon>Natranaeroarchaeum</taxon>
    </lineage>
</organism>
<feature type="region of interest" description="Disordered" evidence="1">
    <location>
        <begin position="20"/>
        <end position="67"/>
    </location>
</feature>
<dbReference type="AlphaFoldDB" id="A0A897MQR6"/>
<sequence length="450" mass="50387">MNQPNRRHFVSSIALGGIAGITGCIGDGNDDPRPDDSHEPESGDDEQEGEITDVRGSATDRGSEKRTWSVVEVEFDVRGELEESVELVIQAVPQKYTSPEFESEEPDDVRTLDKIQIVDGGGRPDDVQIELLDYWYDIPGVNEQAFRVRLGLELESRQGVTIKDVVERPFIAYTHRENGEESRNIDSVGNNHTWVEEGEQHFVFTSAIPSNLHTKTSNRYEEIEIPRIPFVVKHSISIEDMDSLEAIHENDPIAWQDYLDTRSEGSVSGVRYLERPIFADIADAIQGVFERNNLTDDDDIIVRTAYNLINSTTSYAQPWDTVAESVRVPYPELFFRDGEGDCKAQGFAANGILHHLGYDTSLFLFRMQDAPPTAYHHLSGGVGIDLDPETSHIGERVESGIGRDGNWRRPEFTETDERSADHISIDPSTNSIAAYSNAQTAATYHFVEGK</sequence>
<proteinExistence type="predicted"/>
<feature type="region of interest" description="Disordered" evidence="1">
    <location>
        <begin position="399"/>
        <end position="419"/>
    </location>
</feature>
<dbReference type="GeneID" id="70685048"/>
<gene>
    <name evidence="2" type="ORF">AArcS_1667</name>
</gene>
<protein>
    <submittedName>
        <fullName evidence="2">Uncharacterized protein</fullName>
    </submittedName>
</protein>
<dbReference type="KEGG" id="hara:AArcS_1667"/>
<dbReference type="Proteomes" id="UP000663586">
    <property type="component" value="Chromosome"/>
</dbReference>
<evidence type="ECO:0000313" key="3">
    <source>
        <dbReference type="Proteomes" id="UP000663586"/>
    </source>
</evidence>
<feature type="compositionally biased region" description="Basic and acidic residues" evidence="1">
    <location>
        <begin position="405"/>
        <end position="419"/>
    </location>
</feature>
<feature type="compositionally biased region" description="Acidic residues" evidence="1">
    <location>
        <begin position="42"/>
        <end position="51"/>
    </location>
</feature>
<dbReference type="PROSITE" id="PS51257">
    <property type="entry name" value="PROKAR_LIPOPROTEIN"/>
    <property type="match status" value="1"/>
</dbReference>
<evidence type="ECO:0000256" key="1">
    <source>
        <dbReference type="SAM" id="MobiDB-lite"/>
    </source>
</evidence>
<feature type="compositionally biased region" description="Basic and acidic residues" evidence="1">
    <location>
        <begin position="30"/>
        <end position="41"/>
    </location>
</feature>
<keyword evidence="3" id="KW-1185">Reference proteome</keyword>
<evidence type="ECO:0000313" key="2">
    <source>
        <dbReference type="EMBL" id="QSG02877.1"/>
    </source>
</evidence>
<name>A0A897MQR6_9EURY</name>
<reference evidence="2" key="1">
    <citation type="submission" date="2020-11" db="EMBL/GenBank/DDBJ databases">
        <title>Carbohydrate-dependent, anaerobic sulfur respiration: A novel catabolism in halophilic archaea.</title>
        <authorList>
            <person name="Sorokin D.Y."/>
            <person name="Messina E."/>
            <person name="Smedile F."/>
            <person name="La Cono V."/>
            <person name="Hallsworth J.E."/>
            <person name="Yakimov M.M."/>
        </authorList>
    </citation>
    <scope>NUCLEOTIDE SEQUENCE</scope>
    <source>
        <strain evidence="2">AArc-S</strain>
    </source>
</reference>
<accession>A0A897MQR6</accession>
<dbReference type="EMBL" id="CP064786">
    <property type="protein sequence ID" value="QSG02877.1"/>
    <property type="molecule type" value="Genomic_DNA"/>
</dbReference>
<dbReference type="RefSeq" id="WP_238476942.1">
    <property type="nucleotide sequence ID" value="NZ_CP064786.1"/>
</dbReference>